<evidence type="ECO:0000256" key="4">
    <source>
        <dbReference type="ARBA" id="ARBA00023004"/>
    </source>
</evidence>
<keyword evidence="3" id="KW-0809">Transit peptide</keyword>
<gene>
    <name evidence="9" type="ORF">E3Q01_04185</name>
</gene>
<dbReference type="NCBIfam" id="NF005558">
    <property type="entry name" value="PRK07229.1"/>
    <property type="match status" value="1"/>
</dbReference>
<dbReference type="Gene3D" id="3.30.1520.10">
    <property type="entry name" value="Phox-like domain"/>
    <property type="match status" value="1"/>
</dbReference>
<dbReference type="GO" id="GO:0003994">
    <property type="term" value="F:aconitate hydratase activity"/>
    <property type="evidence" value="ECO:0007669"/>
    <property type="project" value="InterPro"/>
</dbReference>
<dbReference type="AlphaFoldDB" id="A0A4T0MAY0"/>
<proteinExistence type="predicted"/>
<dbReference type="SUPFAM" id="SSF64268">
    <property type="entry name" value="PX domain"/>
    <property type="match status" value="1"/>
</dbReference>
<dbReference type="SUPFAM" id="SSF52016">
    <property type="entry name" value="LeuD/IlvD-like"/>
    <property type="match status" value="1"/>
</dbReference>
<dbReference type="Pfam" id="PF00694">
    <property type="entry name" value="Aconitase_C"/>
    <property type="match status" value="1"/>
</dbReference>
<dbReference type="GO" id="GO:0006099">
    <property type="term" value="P:tricarboxylic acid cycle"/>
    <property type="evidence" value="ECO:0007669"/>
    <property type="project" value="InterPro"/>
</dbReference>
<dbReference type="InterPro" id="IPR001030">
    <property type="entry name" value="Acoase/IPM_deHydtase_lsu_aba"/>
</dbReference>
<keyword evidence="6" id="KW-0496">Mitochondrion</keyword>
<dbReference type="PANTHER" id="PTHR43160">
    <property type="entry name" value="ACONITATE HYDRATASE B"/>
    <property type="match status" value="1"/>
</dbReference>
<dbReference type="InterPro" id="IPR006248">
    <property type="entry name" value="Aconitase_mito-like"/>
</dbReference>
<accession>A0A4T0MAY0</accession>
<dbReference type="GO" id="GO:0051539">
    <property type="term" value="F:4 iron, 4 sulfur cluster binding"/>
    <property type="evidence" value="ECO:0007669"/>
    <property type="project" value="InterPro"/>
</dbReference>
<organism evidence="9 10">
    <name type="scientific">Wallemia mellicola</name>
    <dbReference type="NCBI Taxonomy" id="1708541"/>
    <lineage>
        <taxon>Eukaryota</taxon>
        <taxon>Fungi</taxon>
        <taxon>Dikarya</taxon>
        <taxon>Basidiomycota</taxon>
        <taxon>Wallemiomycotina</taxon>
        <taxon>Wallemiomycetes</taxon>
        <taxon>Wallemiales</taxon>
        <taxon>Wallemiaceae</taxon>
        <taxon>Wallemia</taxon>
    </lineage>
</organism>
<dbReference type="InterPro" id="IPR036871">
    <property type="entry name" value="PX_dom_sf"/>
</dbReference>
<keyword evidence="2" id="KW-0479">Metal-binding</keyword>
<dbReference type="EMBL" id="SPRX01000082">
    <property type="protein sequence ID" value="TIC61987.1"/>
    <property type="molecule type" value="Genomic_DNA"/>
</dbReference>
<evidence type="ECO:0000313" key="9">
    <source>
        <dbReference type="EMBL" id="TIC61987.1"/>
    </source>
</evidence>
<keyword evidence="4" id="KW-0408">Iron</keyword>
<dbReference type="Pfam" id="PF00787">
    <property type="entry name" value="PX"/>
    <property type="match status" value="1"/>
</dbReference>
<dbReference type="PROSITE" id="PS50195">
    <property type="entry name" value="PX"/>
    <property type="match status" value="1"/>
</dbReference>
<dbReference type="NCBIfam" id="TIGR01340">
    <property type="entry name" value="aconitase_mito"/>
    <property type="match status" value="1"/>
</dbReference>
<evidence type="ECO:0000259" key="8">
    <source>
        <dbReference type="PROSITE" id="PS50195"/>
    </source>
</evidence>
<dbReference type="GO" id="GO:0035091">
    <property type="term" value="F:phosphatidylinositol binding"/>
    <property type="evidence" value="ECO:0007669"/>
    <property type="project" value="InterPro"/>
</dbReference>
<protein>
    <submittedName>
        <fullName evidence="9">Aconitate hydratase</fullName>
    </submittedName>
</protein>
<dbReference type="GO" id="GO:0005739">
    <property type="term" value="C:mitochondrion"/>
    <property type="evidence" value="ECO:0007669"/>
    <property type="project" value="UniProtKB-SubCell"/>
</dbReference>
<dbReference type="InterPro" id="IPR036008">
    <property type="entry name" value="Aconitase_4Fe-4S_dom"/>
</dbReference>
<keyword evidence="5" id="KW-0411">Iron-sulfur</keyword>
<dbReference type="InterPro" id="IPR015932">
    <property type="entry name" value="Aconitase_dom2"/>
</dbReference>
<dbReference type="Gene3D" id="3.30.499.10">
    <property type="entry name" value="Aconitase, domain 3"/>
    <property type="match status" value="2"/>
</dbReference>
<evidence type="ECO:0000256" key="2">
    <source>
        <dbReference type="ARBA" id="ARBA00022723"/>
    </source>
</evidence>
<dbReference type="Pfam" id="PF00330">
    <property type="entry name" value="Aconitase"/>
    <property type="match status" value="1"/>
</dbReference>
<name>A0A4T0MAY0_9BASI</name>
<dbReference type="PRINTS" id="PR00415">
    <property type="entry name" value="ACONITASE"/>
</dbReference>
<dbReference type="InterPro" id="IPR015931">
    <property type="entry name" value="Acnase/IPM_dHydase_lsu_aba_1/3"/>
</dbReference>
<sequence length="1032" mass="114306">MIREVKVEKYLNKKTKDEEYIVYKLRVNDSVLDKRFTDFYNLDRELRQLDSKLIKIPGKSIFKNEKVLNDRVTGFNNYLNFIISSKNPVWRDSKQFRDFIRVENDVMNWNDQQLELTNKIKKLKSIIYKRDNNFNKLLIECLTMMKALQSRINEKIKNPNELNKRKDLLMKNSDEIDIIQLMIKDNLSSTKISPVKSTTKVQSFGSKNNAELKELQVQEIANQDKQLESLSNKLHLQLNIALTINQEIEEQNEFLSTATSTLKTKNCTSITPNYDHLYNNLQTVKSILGSSTKLTLAEKILYSHLTNPEDSLSGYNSNNIRGNAYLKLTPDRVAMQDASAQMALLQFMTCGLETTAIPSSIHCDHLIQAYEGAESDLKRSIVSNKEVFDFLESASKKYGIEFWKPGAGIIHQLVLENYAAPGMLMLGTDSHTPNAGGMGMLAIGVGGADAVDGMSGTPWELKAPKVIGVKLTGQMNGWTTPKDLILHLAGKLTVKGGTGSIIEYFGPGLDNQSCTGLATMANMGAEVGATTSTFPYSNSMREYLHATARGPVAKAADEISKTGFLQADKDAEYDQVIEINLSELEPHINGPFTPDLATPLSKFKQMVQENNWPTKLSAGLIGSCTNSSYQDMSRVESIAQQAKAANREAVVPFMVTPGSELIRATIERDGVQSTLESVGATVLANACGPCIGQWDRREAKNEDNAILTSFNRNFKARNDGNLKTMNFLASPEIVTAMSIAGSMTFNPMTDILPASGNSKELKFEPPHGTFLPTEGFIPGDTTFAPEPTPEPIPETPVQISPSSTRLEILEPFKSHFENPEEAGELPKMQCLMRVRGKCTTDHISAAGPWLKYKGHLSNISENTLMTAVNDEDGKVNSAYDFQEKTTSTIPDIAKRYRERQQPWMIVVDENYGEGSAREHAAMQPRWLGCCVVLGRSLARIHETNIKKQGFVPLTFKNKEDYNKIDAGDQVETVGLKGLFAGDLNTPVSVKVTKKDGSVLDIPVNHTLSVDQLNWVRHGSALNAIAAAAAAAK</sequence>
<evidence type="ECO:0000313" key="10">
    <source>
        <dbReference type="Proteomes" id="UP000310708"/>
    </source>
</evidence>
<evidence type="ECO:0000256" key="6">
    <source>
        <dbReference type="ARBA" id="ARBA00023128"/>
    </source>
</evidence>
<dbReference type="FunFam" id="3.30.499.10:FF:000004">
    <property type="entry name" value="Aconitate hydratase, mitochondrial"/>
    <property type="match status" value="1"/>
</dbReference>
<evidence type="ECO:0000256" key="1">
    <source>
        <dbReference type="ARBA" id="ARBA00004173"/>
    </source>
</evidence>
<dbReference type="InterPro" id="IPR015928">
    <property type="entry name" value="Aconitase/3IPM_dehydase_swvl"/>
</dbReference>
<dbReference type="Gene3D" id="1.20.5.110">
    <property type="match status" value="1"/>
</dbReference>
<dbReference type="GO" id="GO:0005829">
    <property type="term" value="C:cytosol"/>
    <property type="evidence" value="ECO:0007669"/>
    <property type="project" value="TreeGrafter"/>
</dbReference>
<evidence type="ECO:0000256" key="7">
    <source>
        <dbReference type="ARBA" id="ARBA00023239"/>
    </source>
</evidence>
<dbReference type="FunFam" id="3.40.1060.10:FF:000001">
    <property type="entry name" value="Aconitate hydratase, mitochondrial"/>
    <property type="match status" value="1"/>
</dbReference>
<dbReference type="InterPro" id="IPR050926">
    <property type="entry name" value="Aconitase/IPM_isomerase"/>
</dbReference>
<keyword evidence="7" id="KW-0456">Lyase</keyword>
<dbReference type="SMART" id="SM00312">
    <property type="entry name" value="PX"/>
    <property type="match status" value="1"/>
</dbReference>
<dbReference type="PANTHER" id="PTHR43160:SF2">
    <property type="entry name" value="HOMOCITRATE DEHYDRATASE, MITOCHONDRIAL"/>
    <property type="match status" value="1"/>
</dbReference>
<dbReference type="FunFam" id="3.30.499.10:FF:000003">
    <property type="entry name" value="Aconitate hydratase, mitochondrial"/>
    <property type="match status" value="1"/>
</dbReference>
<comment type="subcellular location">
    <subcellularLocation>
        <location evidence="1">Mitochondrion</location>
    </subcellularLocation>
</comment>
<dbReference type="PROSITE" id="PS01244">
    <property type="entry name" value="ACONITASE_2"/>
    <property type="match status" value="1"/>
</dbReference>
<dbReference type="SUPFAM" id="SSF53732">
    <property type="entry name" value="Aconitase iron-sulfur domain"/>
    <property type="match status" value="1"/>
</dbReference>
<dbReference type="Gene3D" id="3.20.19.10">
    <property type="entry name" value="Aconitase, domain 4"/>
    <property type="match status" value="1"/>
</dbReference>
<dbReference type="PROSITE" id="PS00450">
    <property type="entry name" value="ACONITASE_1"/>
    <property type="match status" value="1"/>
</dbReference>
<reference evidence="9 10" key="1">
    <citation type="submission" date="2019-03" db="EMBL/GenBank/DDBJ databases">
        <title>Sequencing 25 genomes of Wallemia mellicola.</title>
        <authorList>
            <person name="Gostincar C."/>
        </authorList>
    </citation>
    <scope>NUCLEOTIDE SEQUENCE [LARGE SCALE GENOMIC DNA]</scope>
    <source>
        <strain evidence="9 10">EXF-757</strain>
    </source>
</reference>
<dbReference type="CDD" id="cd06093">
    <property type="entry name" value="PX_domain"/>
    <property type="match status" value="1"/>
</dbReference>
<dbReference type="InterPro" id="IPR001683">
    <property type="entry name" value="PX_dom"/>
</dbReference>
<evidence type="ECO:0000256" key="5">
    <source>
        <dbReference type="ARBA" id="ARBA00023014"/>
    </source>
</evidence>
<dbReference type="Proteomes" id="UP000310708">
    <property type="component" value="Unassembled WGS sequence"/>
</dbReference>
<evidence type="ECO:0000256" key="3">
    <source>
        <dbReference type="ARBA" id="ARBA00022946"/>
    </source>
</evidence>
<dbReference type="SUPFAM" id="SSF58038">
    <property type="entry name" value="SNARE fusion complex"/>
    <property type="match status" value="1"/>
</dbReference>
<dbReference type="InterPro" id="IPR018136">
    <property type="entry name" value="Aconitase_4Fe-4S_BS"/>
</dbReference>
<dbReference type="GO" id="GO:0046872">
    <property type="term" value="F:metal ion binding"/>
    <property type="evidence" value="ECO:0007669"/>
    <property type="project" value="UniProtKB-KW"/>
</dbReference>
<comment type="caution">
    <text evidence="9">The sequence shown here is derived from an EMBL/GenBank/DDBJ whole genome shotgun (WGS) entry which is preliminary data.</text>
</comment>
<feature type="domain" description="PX" evidence="8">
    <location>
        <begin position="1"/>
        <end position="106"/>
    </location>
</feature>
<dbReference type="FunFam" id="3.20.19.10:FF:000002">
    <property type="entry name" value="Aconitate hydratase, mitochondrial"/>
    <property type="match status" value="1"/>
</dbReference>
<dbReference type="Gene3D" id="3.40.1060.10">
    <property type="entry name" value="Aconitase, Domain 2"/>
    <property type="match status" value="1"/>
</dbReference>
<dbReference type="InterPro" id="IPR000573">
    <property type="entry name" value="AconitaseA/IPMdHydase_ssu_swvl"/>
</dbReference>